<gene>
    <name evidence="4" type="ORF">MQH31_09320</name>
</gene>
<feature type="transmembrane region" description="Helical" evidence="2">
    <location>
        <begin position="118"/>
        <end position="136"/>
    </location>
</feature>
<dbReference type="GO" id="GO:0016020">
    <property type="term" value="C:membrane"/>
    <property type="evidence" value="ECO:0007669"/>
    <property type="project" value="InterPro"/>
</dbReference>
<accession>A0AA41QY05</accession>
<evidence type="ECO:0000256" key="2">
    <source>
        <dbReference type="SAM" id="Phobius"/>
    </source>
</evidence>
<dbReference type="AlphaFoldDB" id="A0AA41QY05"/>
<comment type="similarity">
    <text evidence="1">Belongs to the EamA transporter family.</text>
</comment>
<feature type="transmembrane region" description="Helical" evidence="2">
    <location>
        <begin position="297"/>
        <end position="318"/>
    </location>
</feature>
<dbReference type="Gene3D" id="1.10.3730.20">
    <property type="match status" value="1"/>
</dbReference>
<dbReference type="InterPro" id="IPR037185">
    <property type="entry name" value="EmrE-like"/>
</dbReference>
<dbReference type="SUPFAM" id="SSF103481">
    <property type="entry name" value="Multidrug resistance efflux transporter EmrE"/>
    <property type="match status" value="2"/>
</dbReference>
<sequence length="343" mass="33804">MPMLTALVGLAGALIYGSADFLGGLAAKRLSSVLVTAIAASSGLVVLLGALPFVGGVWSPDAVLWGALSGVTGAIAISLLYACLAIGPMSILSPLTAVVSAVVPMTAGLVGGERLAPVGYAALGLALVAVVLVGFVPEKGAVRPTTLGLLMAIGSGIMIGAFLILIDLTPDDSGLVPLVLNRAVNAAIMFSIVGVLAFVAARRRRVLAGVGATGGDASGMSSSVGSSAGRVGSDAASGFEATDAVARATDPAAVPEHTGRRTRSTLTIGLTLAAVCGVIDVAANLLLLIGIRIGDLSVISVLTAMYPAGTILLAAVVLKERIAPVQWVGLGLALAAAAMLALA</sequence>
<feature type="transmembrane region" description="Helical" evidence="2">
    <location>
        <begin position="148"/>
        <end position="166"/>
    </location>
</feature>
<feature type="transmembrane region" description="Helical" evidence="2">
    <location>
        <begin position="91"/>
        <end position="112"/>
    </location>
</feature>
<dbReference type="EMBL" id="JALGAR010000002">
    <property type="protein sequence ID" value="MCI4658006.1"/>
    <property type="molecule type" value="Genomic_DNA"/>
</dbReference>
<comment type="caution">
    <text evidence="4">The sequence shown here is derived from an EMBL/GenBank/DDBJ whole genome shotgun (WGS) entry which is preliminary data.</text>
</comment>
<keyword evidence="2" id="KW-0472">Membrane</keyword>
<keyword evidence="2" id="KW-1133">Transmembrane helix</keyword>
<protein>
    <submittedName>
        <fullName evidence="4">DMT family transporter</fullName>
    </submittedName>
</protein>
<dbReference type="InterPro" id="IPR000620">
    <property type="entry name" value="EamA_dom"/>
</dbReference>
<feature type="transmembrane region" description="Helical" evidence="2">
    <location>
        <begin position="325"/>
        <end position="342"/>
    </location>
</feature>
<keyword evidence="2" id="KW-0812">Transmembrane</keyword>
<reference evidence="4" key="1">
    <citation type="submission" date="2022-03" db="EMBL/GenBank/DDBJ databases">
        <title>Cryobacterium sp. nov. strain ZS14-85, isolated from Antarctic soil.</title>
        <authorList>
            <person name="Li J."/>
            <person name="Niu G."/>
        </authorList>
    </citation>
    <scope>NUCLEOTIDE SEQUENCE</scope>
    <source>
        <strain evidence="4">ZS14-85</strain>
    </source>
</reference>
<dbReference type="Pfam" id="PF00892">
    <property type="entry name" value="EamA"/>
    <property type="match status" value="1"/>
</dbReference>
<feature type="transmembrane region" description="Helical" evidence="2">
    <location>
        <begin position="33"/>
        <end position="58"/>
    </location>
</feature>
<feature type="transmembrane region" description="Helical" evidence="2">
    <location>
        <begin position="6"/>
        <end position="26"/>
    </location>
</feature>
<feature type="transmembrane region" description="Helical" evidence="2">
    <location>
        <begin position="64"/>
        <end position="84"/>
    </location>
</feature>
<keyword evidence="5" id="KW-1185">Reference proteome</keyword>
<name>A0AA41QY05_9MICO</name>
<feature type="domain" description="EamA" evidence="3">
    <location>
        <begin position="269"/>
        <end position="340"/>
    </location>
</feature>
<evidence type="ECO:0000313" key="5">
    <source>
        <dbReference type="Proteomes" id="UP001165341"/>
    </source>
</evidence>
<evidence type="ECO:0000259" key="3">
    <source>
        <dbReference type="Pfam" id="PF00892"/>
    </source>
</evidence>
<feature type="transmembrane region" description="Helical" evidence="2">
    <location>
        <begin position="266"/>
        <end position="291"/>
    </location>
</feature>
<evidence type="ECO:0000256" key="1">
    <source>
        <dbReference type="ARBA" id="ARBA00007362"/>
    </source>
</evidence>
<feature type="transmembrane region" description="Helical" evidence="2">
    <location>
        <begin position="178"/>
        <end position="201"/>
    </location>
</feature>
<proteinExistence type="inferred from homology"/>
<organism evidence="4 5">
    <name type="scientific">Cryobacterium zhongshanensis</name>
    <dbReference type="NCBI Taxonomy" id="2928153"/>
    <lineage>
        <taxon>Bacteria</taxon>
        <taxon>Bacillati</taxon>
        <taxon>Actinomycetota</taxon>
        <taxon>Actinomycetes</taxon>
        <taxon>Micrococcales</taxon>
        <taxon>Microbacteriaceae</taxon>
        <taxon>Cryobacterium</taxon>
    </lineage>
</organism>
<dbReference type="Proteomes" id="UP001165341">
    <property type="component" value="Unassembled WGS sequence"/>
</dbReference>
<evidence type="ECO:0000313" key="4">
    <source>
        <dbReference type="EMBL" id="MCI4658006.1"/>
    </source>
</evidence>
<dbReference type="RefSeq" id="WP_243011806.1">
    <property type="nucleotide sequence ID" value="NZ_JALGAR010000002.1"/>
</dbReference>